<evidence type="ECO:0000313" key="2">
    <source>
        <dbReference type="Proteomes" id="UP000217822"/>
    </source>
</evidence>
<name>A0A7Z1EMB4_SHIFL</name>
<evidence type="ECO:0000313" key="1">
    <source>
        <dbReference type="EMBL" id="PAY90302.1"/>
    </source>
</evidence>
<comment type="caution">
    <text evidence="1">The sequence shown here is derived from an EMBL/GenBank/DDBJ whole genome shotgun (WGS) entry which is preliminary data.</text>
</comment>
<organism evidence="1 2">
    <name type="scientific">Shigella flexneri</name>
    <dbReference type="NCBI Taxonomy" id="623"/>
    <lineage>
        <taxon>Bacteria</taxon>
        <taxon>Pseudomonadati</taxon>
        <taxon>Pseudomonadota</taxon>
        <taxon>Gammaproteobacteria</taxon>
        <taxon>Enterobacterales</taxon>
        <taxon>Enterobacteriaceae</taxon>
        <taxon>Shigella</taxon>
    </lineage>
</organism>
<sequence length="46" mass="5077">MTDAFLTLFPVIVGLPRYCGVSAPSTAFRWLLSVHSRYGPHNPLTS</sequence>
<gene>
    <name evidence="1" type="ORF">CEG97_08430</name>
</gene>
<proteinExistence type="predicted"/>
<accession>A0A7Z1EMB4</accession>
<dbReference type="EMBL" id="NIYV01000038">
    <property type="protein sequence ID" value="PAY90302.1"/>
    <property type="molecule type" value="Genomic_DNA"/>
</dbReference>
<dbReference type="AlphaFoldDB" id="A0A7Z1EMB4"/>
<dbReference type="Proteomes" id="UP000217822">
    <property type="component" value="Unassembled WGS sequence"/>
</dbReference>
<protein>
    <submittedName>
        <fullName evidence="1">Uncharacterized protein</fullName>
    </submittedName>
</protein>
<reference evidence="2" key="1">
    <citation type="submission" date="2017-06" db="EMBL/GenBank/DDBJ databases">
        <title>WGS of SAMN07203007.</title>
        <authorList>
            <person name="Fouts D."/>
            <person name="Sutton G."/>
            <person name="Nguyen K."/>
            <person name="Thamlikitkul V."/>
        </authorList>
    </citation>
    <scope>NUCLEOTIDE SEQUENCE [LARGE SCALE GENOMIC DNA]</scope>
    <source>
        <strain evidence="2">ESBL-06065-006</strain>
    </source>
</reference>